<dbReference type="NCBIfam" id="NF037970">
    <property type="entry name" value="vanZ_1"/>
    <property type="match status" value="1"/>
</dbReference>
<evidence type="ECO:0000256" key="1">
    <source>
        <dbReference type="SAM" id="Phobius"/>
    </source>
</evidence>
<evidence type="ECO:0000259" key="2">
    <source>
        <dbReference type="Pfam" id="PF04892"/>
    </source>
</evidence>
<accession>A0ABN6ZA33</accession>
<name>A0ABN6ZA33_9FIRM</name>
<keyword evidence="1" id="KW-0472">Membrane</keyword>
<keyword evidence="1" id="KW-1133">Transmembrane helix</keyword>
<protein>
    <submittedName>
        <fullName evidence="3">Teicoplanin resistance protein VanZ</fullName>
    </submittedName>
</protein>
<gene>
    <name evidence="3" type="ORF">T23_08090</name>
</gene>
<evidence type="ECO:0000313" key="3">
    <source>
        <dbReference type="EMBL" id="BEH90707.1"/>
    </source>
</evidence>
<dbReference type="InterPro" id="IPR006976">
    <property type="entry name" value="VanZ-like"/>
</dbReference>
<dbReference type="Pfam" id="PF04892">
    <property type="entry name" value="VanZ"/>
    <property type="match status" value="1"/>
</dbReference>
<feature type="domain" description="VanZ-like" evidence="2">
    <location>
        <begin position="11"/>
        <end position="139"/>
    </location>
</feature>
<keyword evidence="4" id="KW-1185">Reference proteome</keyword>
<dbReference type="PIRSF" id="PIRSF019083">
    <property type="entry name" value="UCP019083_VanZ"/>
    <property type="match status" value="1"/>
</dbReference>
<reference evidence="3" key="1">
    <citation type="journal article" date="2024" name="Int. J. Syst. Evol. Microbiol.">
        <title>Turicibacter faecis sp. nov., isolated from faeces of heart failure mouse model.</title>
        <authorList>
            <person name="Imamura Y."/>
            <person name="Motooka D."/>
            <person name="Nakajima Y."/>
            <person name="Ito S."/>
            <person name="Kitakaze M."/>
            <person name="Iida T."/>
            <person name="Nakamura S."/>
        </authorList>
    </citation>
    <scope>NUCLEOTIDE SEQUENCE</scope>
    <source>
        <strain evidence="3">TC023</strain>
    </source>
</reference>
<feature type="transmembrane region" description="Helical" evidence="1">
    <location>
        <begin position="123"/>
        <end position="143"/>
    </location>
</feature>
<dbReference type="Proteomes" id="UP001432099">
    <property type="component" value="Chromosome"/>
</dbReference>
<feature type="transmembrane region" description="Helical" evidence="1">
    <location>
        <begin position="74"/>
        <end position="103"/>
    </location>
</feature>
<organism evidence="3 4">
    <name type="scientific">Turicibacter faecis</name>
    <dbReference type="NCBI Taxonomy" id="2963365"/>
    <lineage>
        <taxon>Bacteria</taxon>
        <taxon>Bacillati</taxon>
        <taxon>Bacillota</taxon>
        <taxon>Erysipelotrichia</taxon>
        <taxon>Erysipelotrichales</taxon>
        <taxon>Turicibacteraceae</taxon>
        <taxon>Turicibacter</taxon>
    </lineage>
</organism>
<dbReference type="InterPro" id="IPR016747">
    <property type="entry name" value="Phosphotransbutyrylase"/>
</dbReference>
<keyword evidence="1" id="KW-0812">Transmembrane</keyword>
<proteinExistence type="predicted"/>
<evidence type="ECO:0000313" key="4">
    <source>
        <dbReference type="Proteomes" id="UP001432099"/>
    </source>
</evidence>
<dbReference type="EMBL" id="AP028127">
    <property type="protein sequence ID" value="BEH90707.1"/>
    <property type="molecule type" value="Genomic_DNA"/>
</dbReference>
<sequence>MGVKMKRKVKWCLLLGWMIVIFLFSHQTGQQSSESSGLVEKLFSIFPFLPDQILGVELHFLIRKAAHFTEYFILYLLMFSVFIDYAVLRRVLLYTLFGVFLYACTDEWHQLFVPGRVGSFKDVCIDTAGGTLAMGLILLSYYIQIKHKRA</sequence>